<dbReference type="Gene3D" id="2.140.10.10">
    <property type="entry name" value="Quinoprotein alcohol dehydrogenase-like superfamily"/>
    <property type="match status" value="1"/>
</dbReference>
<feature type="transmembrane region" description="Helical" evidence="2">
    <location>
        <begin position="51"/>
        <end position="74"/>
    </location>
</feature>
<dbReference type="STRING" id="526729.SAMN04324258_1080"/>
<dbReference type="InterPro" id="IPR018391">
    <property type="entry name" value="PQQ_b-propeller_rpt"/>
</dbReference>
<keyword evidence="2" id="KW-0812">Transmembrane</keyword>
<sequence length="527" mass="54032">MATFELVPDDEREDEPFLAPDGDEPGGRRPLADLRDRALARWRSLSRRGRVTLAAGTAVVVAAAATAAVGPGLLDARADRLRAEAVQGLPGVVGDLSEPLGETWELANGHGTLVTLPGGIVLTTQGTSVSALDAATGEELWQRDVGPYPACGPQGSSRDDPGTPADTAVCLSGESDDRTVTVLDATGVVLGERSLGPARTDAFDEAAPDGAPVVVPAAAGAIAVVEGSTNATAPWPADDMPDEDTLRALRADGWVDPTLRLEDALTGEVRGEATVRLRAQDLGECGMTQDEDAAPELMTDPMVDASPSVTSLSVCSASVLVTPDGAVLDVGPDGAWVRPIPGGGHVLVSEESTVIDEDGSVVATVPGFLLPPLVDDDPEGPFLVLVGTGDAEGELRLTAVGPDGAEEWSTPTDDLGGVLARVAGVVVVQDGGGLVGIDVATGAEVWARRDLLERAADGSGDWVTGAVTDGTRLLVGISGSGERHRLVALDLRDGTTVWERERRGYLEGLQSIGGHVVAFDGAVHGLG</sequence>
<dbReference type="Proteomes" id="UP000189777">
    <property type="component" value="Unassembled WGS sequence"/>
</dbReference>
<organism evidence="4 5">
    <name type="scientific">Krasilnikoviella flava</name>
    <dbReference type="NCBI Taxonomy" id="526729"/>
    <lineage>
        <taxon>Bacteria</taxon>
        <taxon>Bacillati</taxon>
        <taxon>Actinomycetota</taxon>
        <taxon>Actinomycetes</taxon>
        <taxon>Micrococcales</taxon>
        <taxon>Promicromonosporaceae</taxon>
        <taxon>Krasilnikoviella</taxon>
    </lineage>
</organism>
<keyword evidence="5" id="KW-1185">Reference proteome</keyword>
<name>A0A1T5J6K5_9MICO</name>
<accession>A0A1T5J6K5</accession>
<keyword evidence="2" id="KW-1133">Transmembrane helix</keyword>
<gene>
    <name evidence="4" type="ORF">SAMN04324258_1080</name>
</gene>
<dbReference type="SMART" id="SM00564">
    <property type="entry name" value="PQQ"/>
    <property type="match status" value="3"/>
</dbReference>
<dbReference type="InterPro" id="IPR015943">
    <property type="entry name" value="WD40/YVTN_repeat-like_dom_sf"/>
</dbReference>
<dbReference type="PANTHER" id="PTHR34512">
    <property type="entry name" value="CELL SURFACE PROTEIN"/>
    <property type="match status" value="1"/>
</dbReference>
<proteinExistence type="predicted"/>
<feature type="domain" description="Pyrrolo-quinoline quinone repeat" evidence="3">
    <location>
        <begin position="395"/>
        <end position="501"/>
    </location>
</feature>
<feature type="domain" description="Pyrrolo-quinoline quinone repeat" evidence="3">
    <location>
        <begin position="104"/>
        <end position="223"/>
    </location>
</feature>
<keyword evidence="2" id="KW-0472">Membrane</keyword>
<dbReference type="EMBL" id="FUZQ01000002">
    <property type="protein sequence ID" value="SKC47011.1"/>
    <property type="molecule type" value="Genomic_DNA"/>
</dbReference>
<dbReference type="Gene3D" id="2.130.10.10">
    <property type="entry name" value="YVTN repeat-like/Quinoprotein amine dehydrogenase"/>
    <property type="match status" value="1"/>
</dbReference>
<dbReference type="InterPro" id="IPR011047">
    <property type="entry name" value="Quinoprotein_ADH-like_sf"/>
</dbReference>
<dbReference type="AlphaFoldDB" id="A0A1T5J6K5"/>
<dbReference type="PANTHER" id="PTHR34512:SF30">
    <property type="entry name" value="OUTER MEMBRANE PROTEIN ASSEMBLY FACTOR BAMB"/>
    <property type="match status" value="1"/>
</dbReference>
<dbReference type="InterPro" id="IPR002372">
    <property type="entry name" value="PQQ_rpt_dom"/>
</dbReference>
<evidence type="ECO:0000313" key="4">
    <source>
        <dbReference type="EMBL" id="SKC47011.1"/>
    </source>
</evidence>
<reference evidence="4 5" key="1">
    <citation type="submission" date="2017-02" db="EMBL/GenBank/DDBJ databases">
        <authorList>
            <person name="Peterson S.W."/>
        </authorList>
    </citation>
    <scope>NUCLEOTIDE SEQUENCE [LARGE SCALE GENOMIC DNA]</scope>
    <source>
        <strain evidence="4 5">DSM 21481</strain>
    </source>
</reference>
<evidence type="ECO:0000256" key="2">
    <source>
        <dbReference type="SAM" id="Phobius"/>
    </source>
</evidence>
<dbReference type="Pfam" id="PF13360">
    <property type="entry name" value="PQQ_2"/>
    <property type="match status" value="2"/>
</dbReference>
<evidence type="ECO:0000259" key="3">
    <source>
        <dbReference type="Pfam" id="PF13360"/>
    </source>
</evidence>
<protein>
    <submittedName>
        <fullName evidence="4">PQQ enzyme repeat-containing protein</fullName>
    </submittedName>
</protein>
<evidence type="ECO:0000313" key="5">
    <source>
        <dbReference type="Proteomes" id="UP000189777"/>
    </source>
</evidence>
<feature type="region of interest" description="Disordered" evidence="1">
    <location>
        <begin position="1"/>
        <end position="31"/>
    </location>
</feature>
<feature type="compositionally biased region" description="Acidic residues" evidence="1">
    <location>
        <begin position="7"/>
        <end position="24"/>
    </location>
</feature>
<dbReference type="SUPFAM" id="SSF50998">
    <property type="entry name" value="Quinoprotein alcohol dehydrogenase-like"/>
    <property type="match status" value="1"/>
</dbReference>
<evidence type="ECO:0000256" key="1">
    <source>
        <dbReference type="SAM" id="MobiDB-lite"/>
    </source>
</evidence>